<feature type="compositionally biased region" description="Polar residues" evidence="1">
    <location>
        <begin position="545"/>
        <end position="563"/>
    </location>
</feature>
<keyword evidence="4" id="KW-1185">Reference proteome</keyword>
<dbReference type="SMART" id="SM01272">
    <property type="entry name" value="LsmAD"/>
    <property type="match status" value="1"/>
</dbReference>
<feature type="region of interest" description="Disordered" evidence="1">
    <location>
        <begin position="164"/>
        <end position="188"/>
    </location>
</feature>
<dbReference type="InterPro" id="IPR009604">
    <property type="entry name" value="LsmAD_domain"/>
</dbReference>
<feature type="domain" description="LsmAD" evidence="2">
    <location>
        <begin position="216"/>
        <end position="286"/>
    </location>
</feature>
<feature type="compositionally biased region" description="Polar residues" evidence="1">
    <location>
        <begin position="54"/>
        <end position="64"/>
    </location>
</feature>
<dbReference type="AlphaFoldDB" id="A0A8H5GMB4"/>
<feature type="compositionally biased region" description="Low complexity" evidence="1">
    <location>
        <begin position="322"/>
        <end position="348"/>
    </location>
</feature>
<evidence type="ECO:0000313" key="4">
    <source>
        <dbReference type="Proteomes" id="UP000559256"/>
    </source>
</evidence>
<feature type="region of interest" description="Disordered" evidence="1">
    <location>
        <begin position="751"/>
        <end position="790"/>
    </location>
</feature>
<feature type="compositionally biased region" description="Pro residues" evidence="1">
    <location>
        <begin position="753"/>
        <end position="786"/>
    </location>
</feature>
<sequence length="832" mass="87527">MATNARQSKQPRKGAQDTTRRPPAWSSGARSSPTFSPTSPSPRPTNPGPNPSTLSNLANGSRSDTPQDRVLSALAGLTGTTVTISTKTSQRFEGVVLSTSAEGDTTGVTLRDVKEISTPGAPLKDQLFIAITNIDNWTSGPADAKLTNGDTFHTDAEISQKKLGGQERELQAWQAPSDAPSLPTSSSQFGQGDEATFGTSTGNISWDQFAANEKLFGVKATFDEDVYTTKLDRNGVDFKERERKAQKIANEILGSTSNNPHVAEERNQVDDSGINEEDKYGAVVRGANAYIPPGARKVAGGAPTNAVAKTEVPKVSVNSPDSTPVSSQSPASTSKAASPAPAANTTKPPADPVPAFRDFVTNEKQRLNQKRQALVKNDMDKRMAELVKFSQSFKLNKPIPEDLVTILAKDEEKQKQIREKSTKDASSTNARSIGQVVSSGGIPPRAPQITQSKIVEAARKPSAPSTSATKTTTAGAVPAAGAAKTSATSATKTEATKPSKPAMFIQAIPPFKGSKTKSAAPAASGSTGSLASPASGFTPPAVKSASPNPAVNNRLNVNASSFRPNPRASAFTPGTTSPNASTSGQSIASASASPKLKDSSPAAPNPFFGSRVIKRGPPVNVKDDFSPFKTNKVSDPTNVSAIWPYGGKRYMMMFPAPQHPPAQPSPHMVPPVPPPMPPPSYDEDAAAQAAARGYMYYPPYAYPGQHMMPGMPPPGPPGAFIPSPYMQHMPYPPGMPPNAMYAPPNMGQMPPQAYMPPHPPPGTYPPPPNGAGPRPSMPPTPIPAPAHPYYHQSPQLQHAVPYPMMMPPPPNAVPHPNHYEGGPAPVQMGGHA</sequence>
<dbReference type="OrthoDB" id="2275718at2759"/>
<feature type="compositionally biased region" description="Low complexity" evidence="1">
    <location>
        <begin position="516"/>
        <end position="536"/>
    </location>
</feature>
<accession>A0A8H5GMB4</accession>
<proteinExistence type="predicted"/>
<reference evidence="3 4" key="1">
    <citation type="journal article" date="2020" name="ISME J.">
        <title>Uncovering the hidden diversity of litter-decomposition mechanisms in mushroom-forming fungi.</title>
        <authorList>
            <person name="Floudas D."/>
            <person name="Bentzer J."/>
            <person name="Ahren D."/>
            <person name="Johansson T."/>
            <person name="Persson P."/>
            <person name="Tunlid A."/>
        </authorList>
    </citation>
    <scope>NUCLEOTIDE SEQUENCE [LARGE SCALE GENOMIC DNA]</scope>
    <source>
        <strain evidence="3 4">CBS 291.85</strain>
    </source>
</reference>
<feature type="compositionally biased region" description="Low complexity" evidence="1">
    <location>
        <begin position="460"/>
        <end position="502"/>
    </location>
</feature>
<dbReference type="Pfam" id="PF06741">
    <property type="entry name" value="LsmAD"/>
    <property type="match status" value="1"/>
</dbReference>
<feature type="region of interest" description="Disordered" evidence="1">
    <location>
        <begin position="255"/>
        <end position="276"/>
    </location>
</feature>
<evidence type="ECO:0000313" key="3">
    <source>
        <dbReference type="EMBL" id="KAF5367587.1"/>
    </source>
</evidence>
<evidence type="ECO:0000256" key="1">
    <source>
        <dbReference type="SAM" id="MobiDB-lite"/>
    </source>
</evidence>
<dbReference type="GO" id="GO:0003729">
    <property type="term" value="F:mRNA binding"/>
    <property type="evidence" value="ECO:0007669"/>
    <property type="project" value="TreeGrafter"/>
</dbReference>
<comment type="caution">
    <text evidence="3">The sequence shown here is derived from an EMBL/GenBank/DDBJ whole genome shotgun (WGS) entry which is preliminary data.</text>
</comment>
<feature type="compositionally biased region" description="Basic and acidic residues" evidence="1">
    <location>
        <begin position="413"/>
        <end position="423"/>
    </location>
</feature>
<dbReference type="EMBL" id="JAACJM010000019">
    <property type="protein sequence ID" value="KAF5367587.1"/>
    <property type="molecule type" value="Genomic_DNA"/>
</dbReference>
<dbReference type="Proteomes" id="UP000559256">
    <property type="component" value="Unassembled WGS sequence"/>
</dbReference>
<gene>
    <name evidence="3" type="ORF">D9758_003719</name>
</gene>
<feature type="region of interest" description="Disordered" evidence="1">
    <location>
        <begin position="311"/>
        <end position="355"/>
    </location>
</feature>
<organism evidence="3 4">
    <name type="scientific">Tetrapyrgos nigripes</name>
    <dbReference type="NCBI Taxonomy" id="182062"/>
    <lineage>
        <taxon>Eukaryota</taxon>
        <taxon>Fungi</taxon>
        <taxon>Dikarya</taxon>
        <taxon>Basidiomycota</taxon>
        <taxon>Agaricomycotina</taxon>
        <taxon>Agaricomycetes</taxon>
        <taxon>Agaricomycetidae</taxon>
        <taxon>Agaricales</taxon>
        <taxon>Marasmiineae</taxon>
        <taxon>Marasmiaceae</taxon>
        <taxon>Tetrapyrgos</taxon>
    </lineage>
</organism>
<feature type="region of interest" description="Disordered" evidence="1">
    <location>
        <begin position="813"/>
        <end position="832"/>
    </location>
</feature>
<dbReference type="PANTHER" id="PTHR12854:SF7">
    <property type="entry name" value="ATAXIN-2 HOMOLOG"/>
    <property type="match status" value="1"/>
</dbReference>
<dbReference type="GO" id="GO:0010494">
    <property type="term" value="C:cytoplasmic stress granule"/>
    <property type="evidence" value="ECO:0007669"/>
    <property type="project" value="TreeGrafter"/>
</dbReference>
<feature type="compositionally biased region" description="Pro residues" evidence="1">
    <location>
        <begin position="39"/>
        <end position="50"/>
    </location>
</feature>
<dbReference type="InterPro" id="IPR045117">
    <property type="entry name" value="ATXN2-like"/>
</dbReference>
<feature type="compositionally biased region" description="Polar residues" evidence="1">
    <location>
        <begin position="424"/>
        <end position="438"/>
    </location>
</feature>
<feature type="region of interest" description="Disordered" evidence="1">
    <location>
        <begin position="413"/>
        <end position="616"/>
    </location>
</feature>
<evidence type="ECO:0000259" key="2">
    <source>
        <dbReference type="SMART" id="SM01272"/>
    </source>
</evidence>
<dbReference type="GO" id="GO:0034063">
    <property type="term" value="P:stress granule assembly"/>
    <property type="evidence" value="ECO:0007669"/>
    <property type="project" value="TreeGrafter"/>
</dbReference>
<feature type="compositionally biased region" description="Polar residues" evidence="1">
    <location>
        <begin position="572"/>
        <end position="592"/>
    </location>
</feature>
<feature type="region of interest" description="Disordered" evidence="1">
    <location>
        <begin position="1"/>
        <end position="66"/>
    </location>
</feature>
<dbReference type="PANTHER" id="PTHR12854">
    <property type="entry name" value="ATAXIN 2-RELATED"/>
    <property type="match status" value="1"/>
</dbReference>
<name>A0A8H5GMB4_9AGAR</name>
<protein>
    <recommendedName>
        <fullName evidence="2">LsmAD domain-containing protein</fullName>
    </recommendedName>
</protein>